<protein>
    <submittedName>
        <fullName evidence="9">Undecaprenyl-phosphate galactose phosphotransferase WbaP/exopolysaccharide biosynthesis polyprenyl glycosylphosphotransferase</fullName>
    </submittedName>
</protein>
<dbReference type="InterPro" id="IPR036291">
    <property type="entry name" value="NAD(P)-bd_dom_sf"/>
</dbReference>
<comment type="caution">
    <text evidence="9">The sequence shown here is derived from an EMBL/GenBank/DDBJ whole genome shotgun (WGS) entry which is preliminary data.</text>
</comment>
<feature type="transmembrane region" description="Helical" evidence="7">
    <location>
        <begin position="337"/>
        <end position="358"/>
    </location>
</feature>
<name>A0A4Q7YZB6_9BACT</name>
<dbReference type="GO" id="GO:0016780">
    <property type="term" value="F:phosphotransferase activity, for other substituted phosphate groups"/>
    <property type="evidence" value="ECO:0007669"/>
    <property type="project" value="TreeGrafter"/>
</dbReference>
<dbReference type="InterPro" id="IPR017475">
    <property type="entry name" value="EPS_sugar_tfrase"/>
</dbReference>
<organism evidence="9 10">
    <name type="scientific">Edaphobacter modestus</name>
    <dbReference type="NCBI Taxonomy" id="388466"/>
    <lineage>
        <taxon>Bacteria</taxon>
        <taxon>Pseudomonadati</taxon>
        <taxon>Acidobacteriota</taxon>
        <taxon>Terriglobia</taxon>
        <taxon>Terriglobales</taxon>
        <taxon>Acidobacteriaceae</taxon>
        <taxon>Edaphobacter</taxon>
    </lineage>
</organism>
<dbReference type="Proteomes" id="UP000292958">
    <property type="component" value="Unassembled WGS sequence"/>
</dbReference>
<accession>A0A4Q7YZB6</accession>
<proteinExistence type="inferred from homology"/>
<dbReference type="GO" id="GO:0016020">
    <property type="term" value="C:membrane"/>
    <property type="evidence" value="ECO:0007669"/>
    <property type="project" value="UniProtKB-SubCell"/>
</dbReference>
<feature type="transmembrane region" description="Helical" evidence="7">
    <location>
        <begin position="60"/>
        <end position="80"/>
    </location>
</feature>
<evidence type="ECO:0000313" key="9">
    <source>
        <dbReference type="EMBL" id="RZU43332.1"/>
    </source>
</evidence>
<dbReference type="SUPFAM" id="SSF51735">
    <property type="entry name" value="NAD(P)-binding Rossmann-fold domains"/>
    <property type="match status" value="1"/>
</dbReference>
<evidence type="ECO:0000313" key="10">
    <source>
        <dbReference type="Proteomes" id="UP000292958"/>
    </source>
</evidence>
<dbReference type="PANTHER" id="PTHR30576">
    <property type="entry name" value="COLANIC BIOSYNTHESIS UDP-GLUCOSE LIPID CARRIER TRANSFERASE"/>
    <property type="match status" value="1"/>
</dbReference>
<evidence type="ECO:0000256" key="7">
    <source>
        <dbReference type="SAM" id="Phobius"/>
    </source>
</evidence>
<dbReference type="Pfam" id="PF02397">
    <property type="entry name" value="Bac_transf"/>
    <property type="match status" value="1"/>
</dbReference>
<keyword evidence="3 9" id="KW-0808">Transferase</keyword>
<feature type="transmembrane region" description="Helical" evidence="7">
    <location>
        <begin position="100"/>
        <end position="119"/>
    </location>
</feature>
<dbReference type="PANTHER" id="PTHR30576:SF10">
    <property type="entry name" value="SLL5057 PROTEIN"/>
    <property type="match status" value="1"/>
</dbReference>
<keyword evidence="6 7" id="KW-0472">Membrane</keyword>
<feature type="transmembrane region" description="Helical" evidence="7">
    <location>
        <begin position="164"/>
        <end position="186"/>
    </location>
</feature>
<sequence length="524" mass="58441">MWTVTANLSSLGTLVAGREIMATPDYLQQVIVSGRKSSVKGSRDQVGPIGVFRRPSVTSLFWASLDLMTVLLAGLLALRVHTAIPAQLPAYSVVPSLLHASPHTMLFYVLWYALCIIFFSRSYGLYGPIQGRSGLHEQRMTIQGSLTAGLVLCGTLYLSNGNAVSRMVVMLTVVISTALLCMRRALQRRSFYRRSLAGIETRNVLIVGAGRVGHALRNHLDSLQHLGFRFKGFVALTEREAELGDADVVGDVRNCLSLARSLFVDEIFFSVPGDKKLIISTVEEARQAGIDVRVVPDLYDGLAWNAQVEYIGQFPTIPLHRRDFPIGAFLLKRVLDITLSSIALAVLSPIMLAIAIAVRLDSKGSIFYRAHRIGRKGRTFACYKFRTMVNDADKLKEQLAHMNERDSVLFKISNDPRITRVGRRLRKYSLDELPQFYNVLRGDMSLVGPRPPIAREVEQYDLDHLRRLDVLPGITGLWQVEARQDPSFDSYISLDTAYVENWSLWLDMKILARTLGVVFAGTGS</sequence>
<evidence type="ECO:0000259" key="8">
    <source>
        <dbReference type="Pfam" id="PF02397"/>
    </source>
</evidence>
<comment type="similarity">
    <text evidence="2">Belongs to the bacterial sugar transferase family.</text>
</comment>
<dbReference type="AlphaFoldDB" id="A0A4Q7YZB6"/>
<keyword evidence="10" id="KW-1185">Reference proteome</keyword>
<feature type="domain" description="Bacterial sugar transferase" evidence="8">
    <location>
        <begin position="332"/>
        <end position="519"/>
    </location>
</feature>
<evidence type="ECO:0000256" key="3">
    <source>
        <dbReference type="ARBA" id="ARBA00022679"/>
    </source>
</evidence>
<evidence type="ECO:0000256" key="1">
    <source>
        <dbReference type="ARBA" id="ARBA00004141"/>
    </source>
</evidence>
<keyword evidence="4 7" id="KW-0812">Transmembrane</keyword>
<evidence type="ECO:0000256" key="6">
    <source>
        <dbReference type="ARBA" id="ARBA00023136"/>
    </source>
</evidence>
<dbReference type="Gene3D" id="3.40.50.720">
    <property type="entry name" value="NAD(P)-binding Rossmann-like Domain"/>
    <property type="match status" value="1"/>
</dbReference>
<evidence type="ECO:0000256" key="4">
    <source>
        <dbReference type="ARBA" id="ARBA00022692"/>
    </source>
</evidence>
<dbReference type="InterPro" id="IPR003362">
    <property type="entry name" value="Bact_transf"/>
</dbReference>
<dbReference type="Pfam" id="PF13727">
    <property type="entry name" value="CoA_binding_3"/>
    <property type="match status" value="1"/>
</dbReference>
<dbReference type="NCBIfam" id="TIGR03025">
    <property type="entry name" value="EPS_sugtrans"/>
    <property type="match status" value="1"/>
</dbReference>
<gene>
    <name evidence="9" type="ORF">BDD14_4990</name>
</gene>
<dbReference type="EMBL" id="SHKW01000001">
    <property type="protein sequence ID" value="RZU43332.1"/>
    <property type="molecule type" value="Genomic_DNA"/>
</dbReference>
<evidence type="ECO:0000256" key="2">
    <source>
        <dbReference type="ARBA" id="ARBA00006464"/>
    </source>
</evidence>
<reference evidence="9 10" key="1">
    <citation type="submission" date="2019-02" db="EMBL/GenBank/DDBJ databases">
        <title>Genomic Encyclopedia of Archaeal and Bacterial Type Strains, Phase II (KMG-II): from individual species to whole genera.</title>
        <authorList>
            <person name="Goeker M."/>
        </authorList>
    </citation>
    <scope>NUCLEOTIDE SEQUENCE [LARGE SCALE GENOMIC DNA]</scope>
    <source>
        <strain evidence="9 10">DSM 18101</strain>
    </source>
</reference>
<keyword evidence="5 7" id="KW-1133">Transmembrane helix</keyword>
<evidence type="ECO:0000256" key="5">
    <source>
        <dbReference type="ARBA" id="ARBA00022989"/>
    </source>
</evidence>
<feature type="transmembrane region" description="Helical" evidence="7">
    <location>
        <begin position="140"/>
        <end position="158"/>
    </location>
</feature>
<comment type="subcellular location">
    <subcellularLocation>
        <location evidence="1">Membrane</location>
        <topology evidence="1">Multi-pass membrane protein</topology>
    </subcellularLocation>
</comment>